<dbReference type="EMBL" id="CP020931">
    <property type="protein sequence ID" value="ARM82332.1"/>
    <property type="molecule type" value="Genomic_DNA"/>
</dbReference>
<dbReference type="AlphaFoldDB" id="A0A1W6K4L7"/>
<evidence type="ECO:0000313" key="1">
    <source>
        <dbReference type="EMBL" id="ARM82332.1"/>
    </source>
</evidence>
<organism evidence="1 2">
    <name type="scientific">Marinobacter salarius</name>
    <dbReference type="NCBI Taxonomy" id="1420917"/>
    <lineage>
        <taxon>Bacteria</taxon>
        <taxon>Pseudomonadati</taxon>
        <taxon>Pseudomonadota</taxon>
        <taxon>Gammaproteobacteria</taxon>
        <taxon>Pseudomonadales</taxon>
        <taxon>Marinobacteraceae</taxon>
        <taxon>Marinobacter</taxon>
    </lineage>
</organism>
<accession>A0A1W6K4L7</accession>
<reference evidence="1 2" key="1">
    <citation type="submission" date="2017-04" db="EMBL/GenBank/DDBJ databases">
        <title>Genome Sequence of Marinobacter salarius strain SMR5 Isolated from a culture of the Diatom Skeletonema marinoi.</title>
        <authorList>
            <person name="Topel M."/>
            <person name="Pinder M.I.M."/>
            <person name="Johansson O.N."/>
            <person name="Kourtchenko O."/>
            <person name="Godhe A."/>
            <person name="Clarke A.K."/>
        </authorList>
    </citation>
    <scope>NUCLEOTIDE SEQUENCE [LARGE SCALE GENOMIC DNA]</scope>
    <source>
        <strain evidence="1 2">SMR5</strain>
    </source>
</reference>
<dbReference type="Proteomes" id="UP000193100">
    <property type="component" value="Chromosome"/>
</dbReference>
<sequence>MGSSENNLRLGDVLANSVAIRVYVQLILGIDQSGLGRLLIRKAERDLVSGNLFEFIVGFKRSR</sequence>
<name>A0A1W6K4L7_9GAMM</name>
<protein>
    <submittedName>
        <fullName evidence="1">Uncharacterized protein</fullName>
    </submittedName>
</protein>
<evidence type="ECO:0000313" key="2">
    <source>
        <dbReference type="Proteomes" id="UP000193100"/>
    </source>
</evidence>
<proteinExistence type="predicted"/>
<gene>
    <name evidence="1" type="ORF">MARSALSMR5_00229</name>
</gene>